<evidence type="ECO:0000256" key="2">
    <source>
        <dbReference type="SAM" id="Phobius"/>
    </source>
</evidence>
<dbReference type="PROSITE" id="PS50930">
    <property type="entry name" value="HTH_LYTTR"/>
    <property type="match status" value="1"/>
</dbReference>
<gene>
    <name evidence="4" type="ORF">FHS74_000853</name>
</gene>
<feature type="domain" description="HTH LytTR-type" evidence="3">
    <location>
        <begin position="202"/>
        <end position="300"/>
    </location>
</feature>
<comment type="caution">
    <text evidence="4">The sequence shown here is derived from an EMBL/GenBank/DDBJ whole genome shotgun (WGS) entry which is preliminary data.</text>
</comment>
<dbReference type="GO" id="GO:0003677">
    <property type="term" value="F:DNA binding"/>
    <property type="evidence" value="ECO:0007669"/>
    <property type="project" value="InterPro"/>
</dbReference>
<dbReference type="PIRSF" id="PIRSF031767">
    <property type="entry name" value="MHYE_LytTR"/>
    <property type="match status" value="1"/>
</dbReference>
<evidence type="ECO:0000313" key="4">
    <source>
        <dbReference type="EMBL" id="MBB6250312.1"/>
    </source>
</evidence>
<feature type="transmembrane region" description="Helical" evidence="2">
    <location>
        <begin position="100"/>
        <end position="124"/>
    </location>
</feature>
<keyword evidence="2" id="KW-1133">Transmembrane helix</keyword>
<reference evidence="4 5" key="1">
    <citation type="submission" date="2020-08" db="EMBL/GenBank/DDBJ databases">
        <title>Genomic Encyclopedia of Type Strains, Phase IV (KMG-IV): sequencing the most valuable type-strain genomes for metagenomic binning, comparative biology and taxonomic classification.</title>
        <authorList>
            <person name="Goeker M."/>
        </authorList>
    </citation>
    <scope>NUCLEOTIDE SEQUENCE [LARGE SCALE GENOMIC DNA]</scope>
    <source>
        <strain evidence="4 5">DSM 22198</strain>
    </source>
</reference>
<organism evidence="4 5">
    <name type="scientific">Nitrospirillum iridis</name>
    <dbReference type="NCBI Taxonomy" id="765888"/>
    <lineage>
        <taxon>Bacteria</taxon>
        <taxon>Pseudomonadati</taxon>
        <taxon>Pseudomonadota</taxon>
        <taxon>Alphaproteobacteria</taxon>
        <taxon>Rhodospirillales</taxon>
        <taxon>Azospirillaceae</taxon>
        <taxon>Nitrospirillum</taxon>
    </lineage>
</organism>
<dbReference type="PANTHER" id="PTHR37299:SF1">
    <property type="entry name" value="STAGE 0 SPORULATION PROTEIN A HOMOLOG"/>
    <property type="match status" value="1"/>
</dbReference>
<feature type="transmembrane region" description="Helical" evidence="2">
    <location>
        <begin position="68"/>
        <end position="85"/>
    </location>
</feature>
<dbReference type="InterPro" id="IPR007492">
    <property type="entry name" value="LytTR_DNA-bd_dom"/>
</dbReference>
<evidence type="ECO:0000256" key="1">
    <source>
        <dbReference type="SAM" id="MobiDB-lite"/>
    </source>
</evidence>
<dbReference type="PANTHER" id="PTHR37299">
    <property type="entry name" value="TRANSCRIPTIONAL REGULATOR-RELATED"/>
    <property type="match status" value="1"/>
</dbReference>
<keyword evidence="2" id="KW-0812">Transmembrane</keyword>
<feature type="region of interest" description="Disordered" evidence="1">
    <location>
        <begin position="304"/>
        <end position="336"/>
    </location>
</feature>
<sequence>MFTAPTVEKAARPVTLPVWPLPARTTWALVWLVAALLPTTVNIFSVLTEHARGGKSDIAPWEPICWEYSSAIGSLVALPLIYLVVDHAPGWGRAPWRTLALHVLTMLVFSVVHVGIMMGLRVLIYDAVGWTYRMGPLAREFPYEFRKDMLAYMMDVAILMGGRQLVRLSRVVALVEAQQAASLSPPAAAAGPAPAPETPPRIELKVGSRRVFVSPAEIIQVTAAGKYIEVMTAERVHLVRRSLADVQAELPASLFVRVHRSRLVNRAAIQRVDTRPSGDLDITFNTGLTATASRRYKAELLRTDVPAPPAPAPGLDRARGAMLSSDPGPSTGPRSA</sequence>
<evidence type="ECO:0000259" key="3">
    <source>
        <dbReference type="PROSITE" id="PS50930"/>
    </source>
</evidence>
<dbReference type="Pfam" id="PF04397">
    <property type="entry name" value="LytTR"/>
    <property type="match status" value="1"/>
</dbReference>
<keyword evidence="2" id="KW-0472">Membrane</keyword>
<protein>
    <recommendedName>
        <fullName evidence="3">HTH LytTR-type domain-containing protein</fullName>
    </recommendedName>
</protein>
<dbReference type="InterPro" id="IPR012379">
    <property type="entry name" value="LytTR_MHYE"/>
</dbReference>
<keyword evidence="5" id="KW-1185">Reference proteome</keyword>
<dbReference type="RefSeq" id="WP_184797757.1">
    <property type="nucleotide sequence ID" value="NZ_JACIIZ010000002.1"/>
</dbReference>
<dbReference type="GO" id="GO:0000156">
    <property type="term" value="F:phosphorelay response regulator activity"/>
    <property type="evidence" value="ECO:0007669"/>
    <property type="project" value="InterPro"/>
</dbReference>
<accession>A0A7X0AUF3</accession>
<name>A0A7X0AUF3_9PROT</name>
<feature type="transmembrane region" description="Helical" evidence="2">
    <location>
        <begin position="26"/>
        <end position="47"/>
    </location>
</feature>
<dbReference type="Gene3D" id="2.40.50.1020">
    <property type="entry name" value="LytTr DNA-binding domain"/>
    <property type="match status" value="1"/>
</dbReference>
<evidence type="ECO:0000313" key="5">
    <source>
        <dbReference type="Proteomes" id="UP000539175"/>
    </source>
</evidence>
<dbReference type="InterPro" id="IPR046947">
    <property type="entry name" value="LytR-like"/>
</dbReference>
<dbReference type="EMBL" id="JACIIZ010000002">
    <property type="protein sequence ID" value="MBB6250312.1"/>
    <property type="molecule type" value="Genomic_DNA"/>
</dbReference>
<dbReference type="SMART" id="SM00850">
    <property type="entry name" value="LytTR"/>
    <property type="match status" value="1"/>
</dbReference>
<dbReference type="AlphaFoldDB" id="A0A7X0AUF3"/>
<dbReference type="Proteomes" id="UP000539175">
    <property type="component" value="Unassembled WGS sequence"/>
</dbReference>
<proteinExistence type="predicted"/>